<feature type="compositionally biased region" description="Basic and acidic residues" evidence="4">
    <location>
        <begin position="55"/>
        <end position="68"/>
    </location>
</feature>
<dbReference type="PANTHER" id="PTHR41237">
    <property type="entry name" value="37S RIBOSOMAL PROTEIN MRP21, MITOCHONDRIAL"/>
    <property type="match status" value="1"/>
</dbReference>
<evidence type="ECO:0000313" key="5">
    <source>
        <dbReference type="EMBL" id="KAK3678392.1"/>
    </source>
</evidence>
<evidence type="ECO:0000256" key="1">
    <source>
        <dbReference type="ARBA" id="ARBA00006640"/>
    </source>
</evidence>
<evidence type="ECO:0000313" key="6">
    <source>
        <dbReference type="Proteomes" id="UP001274830"/>
    </source>
</evidence>
<organism evidence="5 6">
    <name type="scientific">Recurvomyces mirabilis</name>
    <dbReference type="NCBI Taxonomy" id="574656"/>
    <lineage>
        <taxon>Eukaryota</taxon>
        <taxon>Fungi</taxon>
        <taxon>Dikarya</taxon>
        <taxon>Ascomycota</taxon>
        <taxon>Pezizomycotina</taxon>
        <taxon>Dothideomycetes</taxon>
        <taxon>Dothideomycetidae</taxon>
        <taxon>Mycosphaerellales</taxon>
        <taxon>Teratosphaeriaceae</taxon>
        <taxon>Recurvomyces</taxon>
    </lineage>
</organism>
<evidence type="ECO:0000256" key="2">
    <source>
        <dbReference type="ARBA" id="ARBA00022980"/>
    </source>
</evidence>
<proteinExistence type="inferred from homology"/>
<feature type="region of interest" description="Disordered" evidence="4">
    <location>
        <begin position="162"/>
        <end position="183"/>
    </location>
</feature>
<keyword evidence="6" id="KW-1185">Reference proteome</keyword>
<accession>A0AAE1C527</accession>
<keyword evidence="2" id="KW-0689">Ribosomal protein</keyword>
<dbReference type="Proteomes" id="UP001274830">
    <property type="component" value="Unassembled WGS sequence"/>
</dbReference>
<evidence type="ECO:0000256" key="3">
    <source>
        <dbReference type="ARBA" id="ARBA00023274"/>
    </source>
</evidence>
<feature type="region of interest" description="Disordered" evidence="4">
    <location>
        <begin position="38"/>
        <end position="134"/>
    </location>
</feature>
<dbReference type="EMBL" id="JAUTXT010000004">
    <property type="protein sequence ID" value="KAK3678392.1"/>
    <property type="molecule type" value="Genomic_DNA"/>
</dbReference>
<dbReference type="Pfam" id="PF01165">
    <property type="entry name" value="Ribosomal_S21"/>
    <property type="match status" value="1"/>
</dbReference>
<feature type="compositionally biased region" description="Low complexity" evidence="4">
    <location>
        <begin position="173"/>
        <end position="183"/>
    </location>
</feature>
<comment type="caution">
    <text evidence="5">The sequence shown here is derived from an EMBL/GenBank/DDBJ whole genome shotgun (WGS) entry which is preliminary data.</text>
</comment>
<dbReference type="GO" id="GO:0070124">
    <property type="term" value="P:mitochondrial translational initiation"/>
    <property type="evidence" value="ECO:0007669"/>
    <property type="project" value="TreeGrafter"/>
</dbReference>
<comment type="similarity">
    <text evidence="1">Belongs to the bacterial ribosomal protein bS21 family.</text>
</comment>
<evidence type="ECO:0000256" key="4">
    <source>
        <dbReference type="SAM" id="MobiDB-lite"/>
    </source>
</evidence>
<protein>
    <submittedName>
        <fullName evidence="5">Uncharacterized protein</fullName>
    </submittedName>
</protein>
<gene>
    <name evidence="5" type="ORF">LTR78_001689</name>
</gene>
<reference evidence="5" key="1">
    <citation type="submission" date="2023-07" db="EMBL/GenBank/DDBJ databases">
        <title>Black Yeasts Isolated from many extreme environments.</title>
        <authorList>
            <person name="Coleine C."/>
            <person name="Stajich J.E."/>
            <person name="Selbmann L."/>
        </authorList>
    </citation>
    <scope>NUCLEOTIDE SEQUENCE</scope>
    <source>
        <strain evidence="5">CCFEE 5485</strain>
    </source>
</reference>
<feature type="compositionally biased region" description="Polar residues" evidence="4">
    <location>
        <begin position="89"/>
        <end position="118"/>
    </location>
</feature>
<name>A0AAE1C527_9PEZI</name>
<dbReference type="GO" id="GO:0005763">
    <property type="term" value="C:mitochondrial small ribosomal subunit"/>
    <property type="evidence" value="ECO:0007669"/>
    <property type="project" value="TreeGrafter"/>
</dbReference>
<dbReference type="GO" id="GO:0003735">
    <property type="term" value="F:structural constituent of ribosome"/>
    <property type="evidence" value="ECO:0007669"/>
    <property type="project" value="InterPro"/>
</dbReference>
<dbReference type="PANTHER" id="PTHR41237:SF1">
    <property type="entry name" value="SMALL RIBOSOMAL SUBUNIT PROTEIN BS21M"/>
    <property type="match status" value="1"/>
</dbReference>
<dbReference type="InterPro" id="IPR001911">
    <property type="entry name" value="Ribosomal_bS21"/>
</dbReference>
<sequence length="279" mass="30887">MELYKVGEAFIRSSQPLLPFLAPAAYPRLPQRKAIEAVTRHCQTARRPLSTTPPSRDDRSKAPRRSPDDSAPDFDIAALLDGALDGTKGTPSAPATRTSHFKSNSAQQKDNPPSTARSASIDRYAPPPGDSMDDIFAAMNKQANQSTRISSSAGGRRSTADYASLLNPRDTSGRSSRSSALSSSINMDANAPLPIKLGPSVGRTVIVDQARGMDIGRAFRSLEVQCARNSVRKDFNRQRFHERPGLKRKRLRQERWRRRFKENFKGVIGLVQRMRAQGW</sequence>
<keyword evidence="3" id="KW-0687">Ribonucleoprotein</keyword>
<dbReference type="InterPro" id="IPR052837">
    <property type="entry name" value="Mitoribosomal_bS21"/>
</dbReference>
<dbReference type="AlphaFoldDB" id="A0AAE1C527"/>